<evidence type="ECO:0000313" key="3">
    <source>
        <dbReference type="Proteomes" id="UP001229081"/>
    </source>
</evidence>
<name>A0AAJ1RZW9_9MYCO</name>
<feature type="transmembrane region" description="Helical" evidence="1">
    <location>
        <begin position="56"/>
        <end position="75"/>
    </location>
</feature>
<feature type="transmembrane region" description="Helical" evidence="1">
    <location>
        <begin position="81"/>
        <end position="101"/>
    </location>
</feature>
<dbReference type="Proteomes" id="UP001229081">
    <property type="component" value="Unassembled WGS sequence"/>
</dbReference>
<dbReference type="AlphaFoldDB" id="A0AAJ1RZW9"/>
<reference evidence="2" key="1">
    <citation type="submission" date="2023-06" db="EMBL/GenBank/DDBJ databases">
        <title>Identification of two novel mycobacterium reveal diversities and complexities of Mycobacterium gordonae clade.</title>
        <authorList>
            <person name="Matsumoto Y."/>
            <person name="Nakamura S."/>
            <person name="Motooka D."/>
            <person name="Fukushima K."/>
        </authorList>
    </citation>
    <scope>NUCLEOTIDE SEQUENCE</scope>
    <source>
        <strain evidence="2">TY812</strain>
    </source>
</reference>
<evidence type="ECO:0008006" key="4">
    <source>
        <dbReference type="Google" id="ProtNLM"/>
    </source>
</evidence>
<evidence type="ECO:0000256" key="1">
    <source>
        <dbReference type="SAM" id="Phobius"/>
    </source>
</evidence>
<comment type="caution">
    <text evidence="2">The sequence shown here is derived from an EMBL/GenBank/DDBJ whole genome shotgun (WGS) entry which is preliminary data.</text>
</comment>
<dbReference type="RefSeq" id="WP_306254534.1">
    <property type="nucleotide sequence ID" value="NZ_JAUFSA010000001.1"/>
</dbReference>
<proteinExistence type="predicted"/>
<organism evidence="2 3">
    <name type="scientific">Mycobacterium paragordonae</name>
    <dbReference type="NCBI Taxonomy" id="1389713"/>
    <lineage>
        <taxon>Bacteria</taxon>
        <taxon>Bacillati</taxon>
        <taxon>Actinomycetota</taxon>
        <taxon>Actinomycetes</taxon>
        <taxon>Mycobacteriales</taxon>
        <taxon>Mycobacteriaceae</taxon>
        <taxon>Mycobacterium</taxon>
    </lineage>
</organism>
<keyword evidence="1" id="KW-0812">Transmembrane</keyword>
<evidence type="ECO:0000313" key="2">
    <source>
        <dbReference type="EMBL" id="MDP7733634.1"/>
    </source>
</evidence>
<keyword evidence="1" id="KW-0472">Membrane</keyword>
<sequence length="108" mass="12076">MSELEDTQAFTPVFDDEDFPEQYNTLVPTDPEAPWVKFTAAGEPENEIEEQLPKPALVRAILITGVSLVGALFGKTFNVEWVDAALDLYMILAPVVLGFWIRHKVKPS</sequence>
<dbReference type="EMBL" id="JAUFSA010000001">
    <property type="protein sequence ID" value="MDP7733634.1"/>
    <property type="molecule type" value="Genomic_DNA"/>
</dbReference>
<gene>
    <name evidence="2" type="ORF">QXL92_02535</name>
</gene>
<keyword evidence="1" id="KW-1133">Transmembrane helix</keyword>
<protein>
    <recommendedName>
        <fullName evidence="4">Minor tail protein</fullName>
    </recommendedName>
</protein>
<accession>A0AAJ1RZW9</accession>